<dbReference type="InterPro" id="IPR008571">
    <property type="entry name" value="HerA-like"/>
</dbReference>
<feature type="domain" description="Helicase HerA central" evidence="1">
    <location>
        <begin position="1352"/>
        <end position="1559"/>
    </location>
</feature>
<proteinExistence type="predicted"/>
<dbReference type="SUPFAM" id="SSF52540">
    <property type="entry name" value="P-loop containing nucleoside triphosphate hydrolases"/>
    <property type="match status" value="1"/>
</dbReference>
<dbReference type="NCBIfam" id="TIGR03237">
    <property type="entry name" value="dnd_assoc_2"/>
    <property type="match status" value="1"/>
</dbReference>
<keyword evidence="3" id="KW-1185">Reference proteome</keyword>
<dbReference type="Proteomes" id="UP001215231">
    <property type="component" value="Chromosome"/>
</dbReference>
<dbReference type="PANTHER" id="PTHR42957:SF1">
    <property type="entry name" value="HELICASE MJ1565-RELATED"/>
    <property type="match status" value="1"/>
</dbReference>
<dbReference type="PANTHER" id="PTHR42957">
    <property type="entry name" value="HELICASE MJ1565-RELATED"/>
    <property type="match status" value="1"/>
</dbReference>
<accession>A0ABY7VIT4</accession>
<evidence type="ECO:0000313" key="2">
    <source>
        <dbReference type="EMBL" id="WDE13486.1"/>
    </source>
</evidence>
<sequence length="1703" mass="193994">MLSKPFETFLTEHFLKESVNKLQAGYRYQFQSPDNENSNKLHQAFLALSTSNVRIKEVTIPTVNVGDITLIPVLHNENGAGFSENFISHLRDEVAGQQGQLKDSALLVIHNSMLDTLINSAEDVAQTKGVWDPLSIKEAMKSLINYQDDSHQVSECILEHRFNQILDDGATMFGFVELYQALLDGDLKFIELGLLNDPAILNWNGKQEQINERLDKNKKLFKKLDFITHHFPNELQEKLAEINLGEKFVQKHFGGEPPERWKTELELSDCLQEQAKNLDNSLELEKETLLQGELIAKSKAESKAGVRDRHLVLLLEPDQTAFTLELSFLGGKVEKKQFSIKHNKTDKFNIANPDNTGGKRSRIKITGTYLQQPMFFTLAMKRELTTESHNFKILVISAAEYHVDGFRHNYLIEPAKSRITLQTEDNSFVIAEQGSKAVVEEIGQVFENESISEVDFEQLINESDRLHFIVKGKSTALTFNVEGAIATDSLYLPLMLDQGRFTKLYQNDYYGIFNRSKNKVIIDNKEVAPKGKRLTLLQWEAQLLDDKLLTRKDDKTVSVYLQDIEADYPELYNTYADLFDYFSTTKSLPSINGWGENVRNITSKLVNAYLQAIEAIPYDKLLTQAQKRLVNIGFATFNGEEYLTPYHPLNLAYYLNLANQVVNDETGSFKTLPKVTIERLNAQGLLPFVYHPLHEFSYNQLEKDNCFWLKLLPQQETCYDYISKVVKEKVSEFKDAFSALFGAGARSTLIVNSVNNQKNNELFLGLIDYVKQQKDKVCQIHVNLYDDKLEYTEFDKFAETASYDEIKLLYGLDKGAIREQADAIIDLLRTRLTYSKFENDKVTEQAYAHLSFFRNNNKVEASDVNVEKELSGVVCHGLLAGEAAEKIEGSYFTGFGLRDVNIDHLPHLKIAKLLGTLIKPSRKSNEKHSPSKSISLAVSDSFKSLLDRSYHSSIWTTIIDPKVTLDFFKNAKDYVLIHYSDNYTNSVNYDAITVSKENDIYKKVLEQNEGGITEEFNAFNGEWLLKMIKTDGDARKNENDRKEKKGIIGAYKFVSCLLTQSDITWVPLSVAEMIRVAGNIGLKMSDSDFSRNVHGYKKGLISDDVLFVGFKDQQMYLLPLEVKTGLKQTHKKGVQQAKELKRYLTQDILGRKDLAGNLYRGLFIRQILMQIDKYKLYNLYPETHFEKLLAQREWWMQGDYELAEINNYPEGFLVAFVENDVFFESEFTEVDNILKIQLPISYLKGFVSTPLQELMADICPEKLCHIPEQYLLGVTTAETVVIESKIEDAADTTLLADEPVIEVVEPIIAPAIESPVIETPMLEKIADDTLKVLVGHNVQNEEPILWEPTNTAKFMNTNSGIIGTMGTGKTQCTKSVVTQLYRNQHNNVDSKPIGILIFDYKSDYVDDKFLTATAGKKFNLHKLPYNPLSLFGDTPMLPVHTARGFSETMGKAFGLGQKQQLRLRKLISDAYDLAGIKKADQSTWSKPAPTIADVWSLFIEDEPTEDSLYAALESLHELEIFQDNINKCTSLYELVDGITVVELAGYPTEIQNLVVALTLDLFYSQMQKQGKPEVQGDFRQVTKLLLVDEADNFMSQNFPSLRKVLKEGREYGVGVILSTQDITHFKTNENDYSAYILSWIVHRVGQIKNQDIKSIFNKDDKAAQEQLMKSIRELDKHYSLYVDGDKKVQKIKDKAFWELLNEK</sequence>
<protein>
    <submittedName>
        <fullName evidence="2">DNA phosphorothioation-dependent restriction protein DptH</fullName>
    </submittedName>
</protein>
<evidence type="ECO:0000259" key="1">
    <source>
        <dbReference type="Pfam" id="PF01935"/>
    </source>
</evidence>
<evidence type="ECO:0000313" key="3">
    <source>
        <dbReference type="Proteomes" id="UP001215231"/>
    </source>
</evidence>
<gene>
    <name evidence="2" type="primary">dptH</name>
    <name evidence="2" type="ORF">H3N35_08645</name>
</gene>
<name>A0ABY7VIT4_9GAMM</name>
<organism evidence="2 3">
    <name type="scientific">Thalassomonas haliotis</name>
    <dbReference type="NCBI Taxonomy" id="485448"/>
    <lineage>
        <taxon>Bacteria</taxon>
        <taxon>Pseudomonadati</taxon>
        <taxon>Pseudomonadota</taxon>
        <taxon>Gammaproteobacteria</taxon>
        <taxon>Alteromonadales</taxon>
        <taxon>Colwelliaceae</taxon>
        <taxon>Thalassomonas</taxon>
    </lineage>
</organism>
<dbReference type="InterPro" id="IPR002789">
    <property type="entry name" value="HerA_central"/>
</dbReference>
<dbReference type="InterPro" id="IPR017646">
    <property type="entry name" value="Dnd_assoc_2"/>
</dbReference>
<dbReference type="RefSeq" id="WP_274053869.1">
    <property type="nucleotide sequence ID" value="NZ_CP059693.1"/>
</dbReference>
<reference evidence="2 3" key="1">
    <citation type="journal article" date="2022" name="Mar. Drugs">
        <title>Bioassay-Guided Fractionation Leads to the Detection of Cholic Acid Generated by the Rare Thalassomonas sp.</title>
        <authorList>
            <person name="Pheiffer F."/>
            <person name="Schneider Y.K."/>
            <person name="Hansen E.H."/>
            <person name="Andersen J.H."/>
            <person name="Isaksson J."/>
            <person name="Busche T."/>
            <person name="R C."/>
            <person name="Kalinowski J."/>
            <person name="Zyl L.V."/>
            <person name="Trindade M."/>
        </authorList>
    </citation>
    <scope>NUCLEOTIDE SEQUENCE [LARGE SCALE GENOMIC DNA]</scope>
    <source>
        <strain evidence="2 3">A5K-61T</strain>
    </source>
</reference>
<dbReference type="EMBL" id="CP059693">
    <property type="protein sequence ID" value="WDE13486.1"/>
    <property type="molecule type" value="Genomic_DNA"/>
</dbReference>
<dbReference type="Pfam" id="PF01935">
    <property type="entry name" value="DUF87"/>
    <property type="match status" value="1"/>
</dbReference>
<dbReference type="Gene3D" id="3.40.50.300">
    <property type="entry name" value="P-loop containing nucleotide triphosphate hydrolases"/>
    <property type="match status" value="2"/>
</dbReference>
<dbReference type="InterPro" id="IPR027417">
    <property type="entry name" value="P-loop_NTPase"/>
</dbReference>